<dbReference type="EMBL" id="JADBHS010000004">
    <property type="protein sequence ID" value="MBE2986069.1"/>
    <property type="molecule type" value="Genomic_DNA"/>
</dbReference>
<dbReference type="EMBL" id="LIWG01000002">
    <property type="protein sequence ID" value="MBE3607642.1"/>
    <property type="molecule type" value="Genomic_DNA"/>
</dbReference>
<evidence type="ECO:0000313" key="2">
    <source>
        <dbReference type="EMBL" id="MBE3607642.1"/>
    </source>
</evidence>
<sequence length="151" mass="17073">MKKFMIILTLLIAVFGASAYLFFKPKNLQNDEVVLDTELTPLPCDLNKEHSCEVEYKGKKVSFALSPKPIYTMQPVTVKIEGLSDIKNPSLEISGVNMDMGVIKAKLEPRENGYVSNVVLSSCLLTVMRYRFEIYSNGKKIGLFIDFDLRQ</sequence>
<dbReference type="Proteomes" id="UP000650616">
    <property type="component" value="Unassembled WGS sequence"/>
</dbReference>
<comment type="caution">
    <text evidence="2">The sequence shown here is derived from an EMBL/GenBank/DDBJ whole genome shotgun (WGS) entry which is preliminary data.</text>
</comment>
<organism evidence="2 3">
    <name type="scientific">Campylobacter californiensis</name>
    <dbReference type="NCBI Taxonomy" id="1032243"/>
    <lineage>
        <taxon>Bacteria</taxon>
        <taxon>Pseudomonadati</taxon>
        <taxon>Campylobacterota</taxon>
        <taxon>Epsilonproteobacteria</taxon>
        <taxon>Campylobacterales</taxon>
        <taxon>Campylobacteraceae</taxon>
        <taxon>Campylobacter</taxon>
    </lineage>
</organism>
<name>A0AAW3ZRA2_9BACT</name>
<dbReference type="AlphaFoldDB" id="A0AAW3ZRA2"/>
<dbReference type="RefSeq" id="WP_170015629.1">
    <property type="nucleotide sequence ID" value="NZ_CP012545.1"/>
</dbReference>
<gene>
    <name evidence="1" type="ORF">CCAL12919_02825</name>
    <name evidence="2" type="ORF">CCAL9337_02710</name>
</gene>
<evidence type="ECO:0000313" key="3">
    <source>
        <dbReference type="Proteomes" id="UP000650616"/>
    </source>
</evidence>
<reference evidence="1 4" key="2">
    <citation type="submission" date="2020-10" db="EMBL/GenBank/DDBJ databases">
        <title>Campylobacter californiensis sp. nov. isolated from cattle and feral swine in California.</title>
        <authorList>
            <person name="Miller W.G."/>
        </authorList>
    </citation>
    <scope>NUCLEOTIDE SEQUENCE [LARGE SCALE GENOMIC DNA]</scope>
    <source>
        <strain evidence="1 4">RM12919</strain>
    </source>
</reference>
<dbReference type="Proteomes" id="UP001318760">
    <property type="component" value="Unassembled WGS sequence"/>
</dbReference>
<reference evidence="2 3" key="1">
    <citation type="submission" date="2015-08" db="EMBL/GenBank/DDBJ databases">
        <title>Comparative genomics of the Campylobacter concisus group.</title>
        <authorList>
            <person name="Yee E."/>
            <person name="Chapman M.H."/>
            <person name="Huynh S."/>
            <person name="Bono J.L."/>
            <person name="On S.L."/>
            <person name="St Leger J."/>
            <person name="Foster G."/>
            <person name="Parker C.T."/>
            <person name="Miller W.G."/>
        </authorList>
    </citation>
    <scope>NUCLEOTIDE SEQUENCE [LARGE SCALE GENOMIC DNA]</scope>
    <source>
        <strain evidence="2 3">RM9337</strain>
    </source>
</reference>
<proteinExistence type="predicted"/>
<evidence type="ECO:0000313" key="1">
    <source>
        <dbReference type="EMBL" id="MBE2986069.1"/>
    </source>
</evidence>
<accession>A0AAW3ZRA2</accession>
<evidence type="ECO:0000313" key="4">
    <source>
        <dbReference type="Proteomes" id="UP001318760"/>
    </source>
</evidence>
<keyword evidence="3" id="KW-1185">Reference proteome</keyword>
<evidence type="ECO:0008006" key="5">
    <source>
        <dbReference type="Google" id="ProtNLM"/>
    </source>
</evidence>
<protein>
    <recommendedName>
        <fullName evidence="5">Periplasmic protein</fullName>
    </recommendedName>
</protein>